<accession>A0A8S9FZ06</accession>
<feature type="region of interest" description="Disordered" evidence="1">
    <location>
        <begin position="189"/>
        <end position="228"/>
    </location>
</feature>
<sequence>MEKTKILMMMHEIGSSRSFKSAIWKSGIALRFNKENLGKLRKWKLWIDRCRALIIIKVKSSNYKRDILDCDSSQYFGFGTGLIGDFWLILEFGTARSGKKELVFGGLFGLMGWLCYLGTKMWKRLEAGVWQERVRVDKLWWRPLRLRRWGERGLTWRLMEYTDWIAAAYRRRTKKSAWIQQPCSDTEPLEKEILPKSHVTTTMPESPSSSIAKQEEEEARDDQPQPNT</sequence>
<feature type="compositionally biased region" description="Polar residues" evidence="1">
    <location>
        <begin position="198"/>
        <end position="212"/>
    </location>
</feature>
<name>A0A8S9FZ06_BRACR</name>
<evidence type="ECO:0000313" key="2">
    <source>
        <dbReference type="EMBL" id="KAF2537358.1"/>
    </source>
</evidence>
<evidence type="ECO:0000256" key="1">
    <source>
        <dbReference type="SAM" id="MobiDB-lite"/>
    </source>
</evidence>
<reference evidence="2" key="1">
    <citation type="submission" date="2019-12" db="EMBL/GenBank/DDBJ databases">
        <title>Genome sequencing and annotation of Brassica cretica.</title>
        <authorList>
            <person name="Studholme D.J."/>
            <person name="Sarris P.F."/>
        </authorList>
    </citation>
    <scope>NUCLEOTIDE SEQUENCE</scope>
    <source>
        <strain evidence="2">PFS-001/15</strain>
        <tissue evidence="2">Leaf</tissue>
    </source>
</reference>
<organism evidence="2 3">
    <name type="scientific">Brassica cretica</name>
    <name type="common">Mustard</name>
    <dbReference type="NCBI Taxonomy" id="69181"/>
    <lineage>
        <taxon>Eukaryota</taxon>
        <taxon>Viridiplantae</taxon>
        <taxon>Streptophyta</taxon>
        <taxon>Embryophyta</taxon>
        <taxon>Tracheophyta</taxon>
        <taxon>Spermatophyta</taxon>
        <taxon>Magnoliopsida</taxon>
        <taxon>eudicotyledons</taxon>
        <taxon>Gunneridae</taxon>
        <taxon>Pentapetalae</taxon>
        <taxon>rosids</taxon>
        <taxon>malvids</taxon>
        <taxon>Brassicales</taxon>
        <taxon>Brassicaceae</taxon>
        <taxon>Brassiceae</taxon>
        <taxon>Brassica</taxon>
    </lineage>
</organism>
<gene>
    <name evidence="2" type="ORF">F2Q68_00022600</name>
</gene>
<dbReference type="EMBL" id="QGKW02002228">
    <property type="protein sequence ID" value="KAF2537358.1"/>
    <property type="molecule type" value="Genomic_DNA"/>
</dbReference>
<evidence type="ECO:0000313" key="3">
    <source>
        <dbReference type="Proteomes" id="UP000712281"/>
    </source>
</evidence>
<dbReference type="AlphaFoldDB" id="A0A8S9FZ06"/>
<comment type="caution">
    <text evidence="2">The sequence shown here is derived from an EMBL/GenBank/DDBJ whole genome shotgun (WGS) entry which is preliminary data.</text>
</comment>
<protein>
    <submittedName>
        <fullName evidence="2">Uncharacterized protein</fullName>
    </submittedName>
</protein>
<dbReference type="Proteomes" id="UP000712281">
    <property type="component" value="Unassembled WGS sequence"/>
</dbReference>
<proteinExistence type="predicted"/>